<evidence type="ECO:0000313" key="1">
    <source>
        <dbReference type="EMBL" id="KGK99072.1"/>
    </source>
</evidence>
<organism evidence="1 2">
    <name type="scientific">Methanococcoides methylutens</name>
    <dbReference type="NCBI Taxonomy" id="2226"/>
    <lineage>
        <taxon>Archaea</taxon>
        <taxon>Methanobacteriati</taxon>
        <taxon>Methanobacteriota</taxon>
        <taxon>Stenosarchaea group</taxon>
        <taxon>Methanomicrobia</taxon>
        <taxon>Methanosarcinales</taxon>
        <taxon>Methanosarcinaceae</taxon>
        <taxon>Methanococcoides</taxon>
    </lineage>
</organism>
<dbReference type="EMBL" id="JRHO01000009">
    <property type="protein sequence ID" value="KGK99072.1"/>
    <property type="molecule type" value="Genomic_DNA"/>
</dbReference>
<gene>
    <name evidence="1" type="ORF">LI82_03295</name>
</gene>
<sequence>MKYKFDENIYARLNLAETIFSILKRKYGENLCKRYRIQVKKVKLKLLIRNHKRNVKIMCLTG</sequence>
<name>A0A099T1R0_METMT</name>
<protein>
    <recommendedName>
        <fullName evidence="3">Transposase</fullName>
    </recommendedName>
</protein>
<dbReference type="Proteomes" id="UP000029859">
    <property type="component" value="Unassembled WGS sequence"/>
</dbReference>
<dbReference type="AlphaFoldDB" id="A0A099T1R0"/>
<comment type="caution">
    <text evidence="1">The sequence shown here is derived from an EMBL/GenBank/DDBJ whole genome shotgun (WGS) entry which is preliminary data.</text>
</comment>
<proteinExistence type="predicted"/>
<evidence type="ECO:0008006" key="3">
    <source>
        <dbReference type="Google" id="ProtNLM"/>
    </source>
</evidence>
<evidence type="ECO:0000313" key="2">
    <source>
        <dbReference type="Proteomes" id="UP000029859"/>
    </source>
</evidence>
<keyword evidence="2" id="KW-1185">Reference proteome</keyword>
<reference evidence="1 2" key="1">
    <citation type="submission" date="2014-09" db="EMBL/GenBank/DDBJ databases">
        <title>Draft genome sequence of an obligately methylotrophic methanogen, Methanococcoides methylutens, isolated from marine sediment.</title>
        <authorList>
            <person name="Guan Y."/>
            <person name="Ngugi D.K."/>
            <person name="Blom J."/>
            <person name="Ali S."/>
            <person name="Ferry J.G."/>
            <person name="Stingl U."/>
        </authorList>
    </citation>
    <scope>NUCLEOTIDE SEQUENCE [LARGE SCALE GENOMIC DNA]</scope>
    <source>
        <strain evidence="1 2">DSM 2657</strain>
    </source>
</reference>
<accession>A0A099T1R0</accession>